<dbReference type="EMBL" id="ML975354">
    <property type="protein sequence ID" value="KAF1831813.1"/>
    <property type="molecule type" value="Genomic_DNA"/>
</dbReference>
<organism evidence="2 3">
    <name type="scientific">Decorospora gaudefroyi</name>
    <dbReference type="NCBI Taxonomy" id="184978"/>
    <lineage>
        <taxon>Eukaryota</taxon>
        <taxon>Fungi</taxon>
        <taxon>Dikarya</taxon>
        <taxon>Ascomycota</taxon>
        <taxon>Pezizomycotina</taxon>
        <taxon>Dothideomycetes</taxon>
        <taxon>Pleosporomycetidae</taxon>
        <taxon>Pleosporales</taxon>
        <taxon>Pleosporineae</taxon>
        <taxon>Pleosporaceae</taxon>
        <taxon>Decorospora</taxon>
    </lineage>
</organism>
<feature type="compositionally biased region" description="Pro residues" evidence="1">
    <location>
        <begin position="39"/>
        <end position="49"/>
    </location>
</feature>
<gene>
    <name evidence="2" type="ORF">BDW02DRAFT_474756</name>
</gene>
<protein>
    <submittedName>
        <fullName evidence="2">Uncharacterized protein</fullName>
    </submittedName>
</protein>
<proteinExistence type="predicted"/>
<reference evidence="2" key="1">
    <citation type="submission" date="2020-01" db="EMBL/GenBank/DDBJ databases">
        <authorList>
            <consortium name="DOE Joint Genome Institute"/>
            <person name="Haridas S."/>
            <person name="Albert R."/>
            <person name="Binder M."/>
            <person name="Bloem J."/>
            <person name="Labutti K."/>
            <person name="Salamov A."/>
            <person name="Andreopoulos B."/>
            <person name="Baker S.E."/>
            <person name="Barry K."/>
            <person name="Bills G."/>
            <person name="Bluhm B.H."/>
            <person name="Cannon C."/>
            <person name="Castanera R."/>
            <person name="Culley D.E."/>
            <person name="Daum C."/>
            <person name="Ezra D."/>
            <person name="Gonzalez J.B."/>
            <person name="Henrissat B."/>
            <person name="Kuo A."/>
            <person name="Liang C."/>
            <person name="Lipzen A."/>
            <person name="Lutzoni F."/>
            <person name="Magnuson J."/>
            <person name="Mondo S."/>
            <person name="Nolan M."/>
            <person name="Ohm R."/>
            <person name="Pangilinan J."/>
            <person name="Park H.-J."/>
            <person name="Ramirez L."/>
            <person name="Alfaro M."/>
            <person name="Sun H."/>
            <person name="Tritt A."/>
            <person name="Yoshinaga Y."/>
            <person name="Zwiers L.-H."/>
            <person name="Turgeon B.G."/>
            <person name="Goodwin S.B."/>
            <person name="Spatafora J.W."/>
            <person name="Crous P.W."/>
            <person name="Grigoriev I.V."/>
        </authorList>
    </citation>
    <scope>NUCLEOTIDE SEQUENCE</scope>
    <source>
        <strain evidence="2">P77</strain>
    </source>
</reference>
<dbReference type="AlphaFoldDB" id="A0A6A5KEL4"/>
<dbReference type="Proteomes" id="UP000800040">
    <property type="component" value="Unassembled WGS sequence"/>
</dbReference>
<feature type="region of interest" description="Disordered" evidence="1">
    <location>
        <begin position="1"/>
        <end position="62"/>
    </location>
</feature>
<sequence length="182" mass="20311">MSQRTMMTRFVRDPPSTPSASGGRSVHHAAAARRLFAPPESPAPSPQATPMPSGISSQVSEALEVAEDRDSFVVDFHRLYYNNERLDPNRLGYGVKHKSQLAGKRKRKPSPIWRYGRCHQDRCEDAIKALNGYKHVVNHMAMRHRIDVETGLLPETANKPVYSSPFDAARVAGSNRLLSHTP</sequence>
<evidence type="ECO:0000256" key="1">
    <source>
        <dbReference type="SAM" id="MobiDB-lite"/>
    </source>
</evidence>
<name>A0A6A5KEL4_9PLEO</name>
<keyword evidence="3" id="KW-1185">Reference proteome</keyword>
<accession>A0A6A5KEL4</accession>
<evidence type="ECO:0000313" key="3">
    <source>
        <dbReference type="Proteomes" id="UP000800040"/>
    </source>
</evidence>
<feature type="non-terminal residue" evidence="2">
    <location>
        <position position="182"/>
    </location>
</feature>
<dbReference type="OrthoDB" id="3695188at2759"/>
<evidence type="ECO:0000313" key="2">
    <source>
        <dbReference type="EMBL" id="KAF1831813.1"/>
    </source>
</evidence>